<accession>A0AAD4RV29</accession>
<dbReference type="InterPro" id="IPR045093">
    <property type="entry name" value="Cullin"/>
</dbReference>
<keyword evidence="4" id="KW-1185">Reference proteome</keyword>
<dbReference type="AlphaFoldDB" id="A0AAD4RV29"/>
<dbReference type="GO" id="GO:0006511">
    <property type="term" value="P:ubiquitin-dependent protein catabolic process"/>
    <property type="evidence" value="ECO:0007669"/>
    <property type="project" value="InterPro"/>
</dbReference>
<proteinExistence type="inferred from homology"/>
<evidence type="ECO:0000313" key="3">
    <source>
        <dbReference type="EMBL" id="KAI3832781.1"/>
    </source>
</evidence>
<dbReference type="Gene3D" id="1.20.1310.10">
    <property type="entry name" value="Cullin Repeats"/>
    <property type="match status" value="1"/>
</dbReference>
<feature type="domain" description="Cullin N-terminal" evidence="2">
    <location>
        <begin position="12"/>
        <end position="112"/>
    </location>
</feature>
<dbReference type="Pfam" id="PF00888">
    <property type="entry name" value="Cullin"/>
    <property type="match status" value="1"/>
</dbReference>
<dbReference type="Proteomes" id="UP001202328">
    <property type="component" value="Unassembled WGS sequence"/>
</dbReference>
<comment type="caution">
    <text evidence="3">The sequence shown here is derived from an EMBL/GenBank/DDBJ whole genome shotgun (WGS) entry which is preliminary data.</text>
</comment>
<gene>
    <name evidence="3" type="ORF">MKW98_002327</name>
</gene>
<evidence type="ECO:0000259" key="2">
    <source>
        <dbReference type="Pfam" id="PF00888"/>
    </source>
</evidence>
<dbReference type="PANTHER" id="PTHR11932">
    <property type="entry name" value="CULLIN"/>
    <property type="match status" value="1"/>
</dbReference>
<dbReference type="InterPro" id="IPR001373">
    <property type="entry name" value="Cullin_N"/>
</dbReference>
<name>A0AAD4RV29_9MAGN</name>
<organism evidence="3 4">
    <name type="scientific">Papaver atlanticum</name>
    <dbReference type="NCBI Taxonomy" id="357466"/>
    <lineage>
        <taxon>Eukaryota</taxon>
        <taxon>Viridiplantae</taxon>
        <taxon>Streptophyta</taxon>
        <taxon>Embryophyta</taxon>
        <taxon>Tracheophyta</taxon>
        <taxon>Spermatophyta</taxon>
        <taxon>Magnoliopsida</taxon>
        <taxon>Ranunculales</taxon>
        <taxon>Papaveraceae</taxon>
        <taxon>Papaveroideae</taxon>
        <taxon>Papaver</taxon>
    </lineage>
</organism>
<evidence type="ECO:0000256" key="1">
    <source>
        <dbReference type="ARBA" id="ARBA00006019"/>
    </source>
</evidence>
<reference evidence="3" key="1">
    <citation type="submission" date="2022-04" db="EMBL/GenBank/DDBJ databases">
        <title>A functionally conserved STORR gene fusion in Papaver species that diverged 16.8 million years ago.</title>
        <authorList>
            <person name="Catania T."/>
        </authorList>
    </citation>
    <scope>NUCLEOTIDE SEQUENCE</scope>
    <source>
        <strain evidence="3">S-188037</strain>
    </source>
</reference>
<dbReference type="SUPFAM" id="SSF74788">
    <property type="entry name" value="Cullin repeat-like"/>
    <property type="match status" value="1"/>
</dbReference>
<feature type="non-terminal residue" evidence="3">
    <location>
        <position position="1"/>
    </location>
</feature>
<protein>
    <recommendedName>
        <fullName evidence="2">Cullin N-terminal domain-containing protein</fullName>
    </recommendedName>
</protein>
<sequence length="114" mass="13270">YITSLLLIIVVNQQVQEQLLSKASQQLLEKEHSGCYALLREDKTEDLTRMYNLFSKIPKGLNPISLMFKQENQNVSGSREQMFIKKVIDLHEKFMFYVTTCFSGHTLLHKVCTE</sequence>
<dbReference type="InterPro" id="IPR016159">
    <property type="entry name" value="Cullin_repeat-like_dom_sf"/>
</dbReference>
<dbReference type="GO" id="GO:0031625">
    <property type="term" value="F:ubiquitin protein ligase binding"/>
    <property type="evidence" value="ECO:0007669"/>
    <property type="project" value="InterPro"/>
</dbReference>
<evidence type="ECO:0000313" key="4">
    <source>
        <dbReference type="Proteomes" id="UP001202328"/>
    </source>
</evidence>
<dbReference type="EMBL" id="JAJJMB010017986">
    <property type="protein sequence ID" value="KAI3832781.1"/>
    <property type="molecule type" value="Genomic_DNA"/>
</dbReference>
<comment type="similarity">
    <text evidence="1">Belongs to the cullin family.</text>
</comment>